<reference evidence="2" key="1">
    <citation type="journal article" date="2023" name="Int. J. Syst. Evol. Microbiol.">
        <title>&lt;i&gt;Clostridium folliculivorans&lt;/i&gt; sp. nov., isolated from soil samples of an organic paddy in Japan.</title>
        <authorList>
            <person name="Tazawa J."/>
            <person name="Kobayashi H."/>
            <person name="Tanizawa Y."/>
            <person name="Uchino A."/>
            <person name="Tanaka F."/>
            <person name="Urashima Y."/>
            <person name="Miura S."/>
            <person name="Sakamoto M."/>
            <person name="Ohkuma M."/>
            <person name="Tohno M."/>
        </authorList>
    </citation>
    <scope>NUCLEOTIDE SEQUENCE</scope>
    <source>
        <strain evidence="2">D1-1</strain>
    </source>
</reference>
<evidence type="ECO:0000313" key="2">
    <source>
        <dbReference type="EMBL" id="GKU27430.1"/>
    </source>
</evidence>
<dbReference type="PANTHER" id="PTHR34107">
    <property type="entry name" value="SLL0198 PROTEIN-RELATED"/>
    <property type="match status" value="1"/>
</dbReference>
<proteinExistence type="predicted"/>
<evidence type="ECO:0000259" key="1">
    <source>
        <dbReference type="Pfam" id="PF05685"/>
    </source>
</evidence>
<organism evidence="2 3">
    <name type="scientific">Clostridium folliculivorans</name>
    <dbReference type="NCBI Taxonomy" id="2886038"/>
    <lineage>
        <taxon>Bacteria</taxon>
        <taxon>Bacillati</taxon>
        <taxon>Bacillota</taxon>
        <taxon>Clostridia</taxon>
        <taxon>Eubacteriales</taxon>
        <taxon>Clostridiaceae</taxon>
        <taxon>Clostridium</taxon>
    </lineage>
</organism>
<dbReference type="Proteomes" id="UP001057868">
    <property type="component" value="Unassembled WGS sequence"/>
</dbReference>
<name>A0A9W5Y6E6_9CLOT</name>
<dbReference type="InterPro" id="IPR011335">
    <property type="entry name" value="Restrct_endonuc-II-like"/>
</dbReference>
<dbReference type="AlphaFoldDB" id="A0A9W5Y6E6"/>
<comment type="caution">
    <text evidence="2">The sequence shown here is derived from an EMBL/GenBank/DDBJ whole genome shotgun (WGS) entry which is preliminary data.</text>
</comment>
<dbReference type="PANTHER" id="PTHR34107:SF4">
    <property type="entry name" value="SLL1222 PROTEIN"/>
    <property type="match status" value="1"/>
</dbReference>
<dbReference type="CDD" id="cd06260">
    <property type="entry name" value="DUF820-like"/>
    <property type="match status" value="1"/>
</dbReference>
<sequence>MEILSQSNQSHDLITKLNLYMKYGVKEYWIINPMLESVTIYTLNDEDMYEQLNMKTSIGAVKSKVLENFTLDLKDIF</sequence>
<protein>
    <recommendedName>
        <fullName evidence="1">Putative restriction endonuclease domain-containing protein</fullName>
    </recommendedName>
</protein>
<dbReference type="InterPro" id="IPR012296">
    <property type="entry name" value="Nuclease_put_TT1808"/>
</dbReference>
<dbReference type="InterPro" id="IPR008538">
    <property type="entry name" value="Uma2"/>
</dbReference>
<accession>A0A9W5Y6E6</accession>
<evidence type="ECO:0000313" key="3">
    <source>
        <dbReference type="Proteomes" id="UP001057868"/>
    </source>
</evidence>
<dbReference type="Gene3D" id="3.90.1570.10">
    <property type="entry name" value="tt1808, chain A"/>
    <property type="match status" value="1"/>
</dbReference>
<dbReference type="Pfam" id="PF05685">
    <property type="entry name" value="Uma2"/>
    <property type="match status" value="1"/>
</dbReference>
<dbReference type="SUPFAM" id="SSF52980">
    <property type="entry name" value="Restriction endonuclease-like"/>
    <property type="match status" value="1"/>
</dbReference>
<keyword evidence="3" id="KW-1185">Reference proteome</keyword>
<feature type="domain" description="Putative restriction endonuclease" evidence="1">
    <location>
        <begin position="2"/>
        <end position="73"/>
    </location>
</feature>
<dbReference type="EMBL" id="BQXY01000012">
    <property type="protein sequence ID" value="GKU27430.1"/>
    <property type="molecule type" value="Genomic_DNA"/>
</dbReference>
<gene>
    <name evidence="2" type="ORF">CFOLD11_42570</name>
</gene>